<feature type="transmembrane region" description="Helical" evidence="5">
    <location>
        <begin position="178"/>
        <end position="199"/>
    </location>
</feature>
<feature type="transmembrane region" description="Helical" evidence="5">
    <location>
        <begin position="31"/>
        <end position="54"/>
    </location>
</feature>
<evidence type="ECO:0000256" key="1">
    <source>
        <dbReference type="ARBA" id="ARBA00004141"/>
    </source>
</evidence>
<gene>
    <name evidence="7" type="ORF">E5987_05905</name>
</gene>
<dbReference type="InterPro" id="IPR052522">
    <property type="entry name" value="ABC-2_transport_permease"/>
</dbReference>
<dbReference type="EMBL" id="WSRP01000015">
    <property type="protein sequence ID" value="MVX56742.1"/>
    <property type="molecule type" value="Genomic_DNA"/>
</dbReference>
<dbReference type="InterPro" id="IPR000412">
    <property type="entry name" value="ABC_2_transport"/>
</dbReference>
<keyword evidence="5" id="KW-1003">Cell membrane</keyword>
<feature type="transmembrane region" description="Helical" evidence="5">
    <location>
        <begin position="147"/>
        <end position="171"/>
    </location>
</feature>
<dbReference type="PANTHER" id="PTHR43332:SF1">
    <property type="entry name" value="TRANSPORT PERMEASE PROTEIN"/>
    <property type="match status" value="1"/>
</dbReference>
<keyword evidence="5" id="KW-0813">Transport</keyword>
<accession>A0A6L6YIQ7</accession>
<dbReference type="AlphaFoldDB" id="A0A6L6YIQ7"/>
<comment type="caution">
    <text evidence="7">The sequence shown here is derived from an EMBL/GenBank/DDBJ whole genome shotgun (WGS) entry which is preliminary data.</text>
</comment>
<feature type="transmembrane region" description="Helical" evidence="5">
    <location>
        <begin position="122"/>
        <end position="141"/>
    </location>
</feature>
<sequence>MTQYKIEPQPYRPGASFLTLLEKEILRFKKIALQTIFAPVLMGVLYLTVFGQVLSGRMPTFDGVNYLHFLVPGLVMMTLLQNAFGNSSSSMLSSKIMGSLIFIQLPPFSGWELSLAMIGASVVRGLIVGGGVLLASVFWSAPPMQHVLWILIFAFMGAMLMGSLGLIAGLWADKFDQIGAFQSFVILPLTFLSGVFYSIHQLPPIFQTLSRFNPFFYIIDGFRYGFFSQSDFNPWVSLFIVSFFGILSAGFATYLMQIGYKIRK</sequence>
<keyword evidence="8" id="KW-1185">Reference proteome</keyword>
<feature type="transmembrane region" description="Helical" evidence="5">
    <location>
        <begin position="235"/>
        <end position="256"/>
    </location>
</feature>
<feature type="transmembrane region" description="Helical" evidence="5">
    <location>
        <begin position="66"/>
        <end position="84"/>
    </location>
</feature>
<organism evidence="7 8">
    <name type="scientific">Parasutterella muris</name>
    <dbReference type="NCBI Taxonomy" id="2565572"/>
    <lineage>
        <taxon>Bacteria</taxon>
        <taxon>Pseudomonadati</taxon>
        <taxon>Pseudomonadota</taxon>
        <taxon>Betaproteobacteria</taxon>
        <taxon>Burkholderiales</taxon>
        <taxon>Sutterellaceae</taxon>
        <taxon>Parasutterella</taxon>
    </lineage>
</organism>
<evidence type="ECO:0000313" key="8">
    <source>
        <dbReference type="Proteomes" id="UP000472580"/>
    </source>
</evidence>
<dbReference type="PRINTS" id="PR00164">
    <property type="entry name" value="ABC2TRNSPORT"/>
</dbReference>
<dbReference type="Pfam" id="PF01061">
    <property type="entry name" value="ABC2_membrane"/>
    <property type="match status" value="1"/>
</dbReference>
<evidence type="ECO:0000256" key="3">
    <source>
        <dbReference type="ARBA" id="ARBA00022989"/>
    </source>
</evidence>
<dbReference type="GO" id="GO:0043190">
    <property type="term" value="C:ATP-binding cassette (ABC) transporter complex"/>
    <property type="evidence" value="ECO:0007669"/>
    <property type="project" value="InterPro"/>
</dbReference>
<dbReference type="InterPro" id="IPR013525">
    <property type="entry name" value="ABC2_TM"/>
</dbReference>
<evidence type="ECO:0000259" key="6">
    <source>
        <dbReference type="PROSITE" id="PS51012"/>
    </source>
</evidence>
<dbReference type="PROSITE" id="PS51012">
    <property type="entry name" value="ABC_TM2"/>
    <property type="match status" value="1"/>
</dbReference>
<dbReference type="RefSeq" id="WP_160335174.1">
    <property type="nucleotide sequence ID" value="NZ_WSRP01000015.1"/>
</dbReference>
<keyword evidence="4 5" id="KW-0472">Membrane</keyword>
<dbReference type="InterPro" id="IPR047817">
    <property type="entry name" value="ABC2_TM_bact-type"/>
</dbReference>
<protein>
    <recommendedName>
        <fullName evidence="5">Transport permease protein</fullName>
    </recommendedName>
</protein>
<feature type="domain" description="ABC transmembrane type-2" evidence="6">
    <location>
        <begin position="30"/>
        <end position="259"/>
    </location>
</feature>
<dbReference type="PANTHER" id="PTHR43332">
    <property type="entry name" value="INNER MEMBRANE TRANSPORT PERMEASE YADH-RELATED"/>
    <property type="match status" value="1"/>
</dbReference>
<proteinExistence type="inferred from homology"/>
<dbReference type="GO" id="GO:0140359">
    <property type="term" value="F:ABC-type transporter activity"/>
    <property type="evidence" value="ECO:0007669"/>
    <property type="project" value="InterPro"/>
</dbReference>
<name>A0A6L6YIQ7_9BURK</name>
<evidence type="ECO:0000256" key="2">
    <source>
        <dbReference type="ARBA" id="ARBA00022692"/>
    </source>
</evidence>
<keyword evidence="2 5" id="KW-0812">Transmembrane</keyword>
<evidence type="ECO:0000313" key="7">
    <source>
        <dbReference type="EMBL" id="MVX56742.1"/>
    </source>
</evidence>
<keyword evidence="3 5" id="KW-1133">Transmembrane helix</keyword>
<reference evidence="7 8" key="1">
    <citation type="submission" date="2019-12" db="EMBL/GenBank/DDBJ databases">
        <title>Microbes associate with the intestines of laboratory mice.</title>
        <authorList>
            <person name="Navarre W."/>
            <person name="Wong E."/>
        </authorList>
    </citation>
    <scope>NUCLEOTIDE SEQUENCE [LARGE SCALE GENOMIC DNA]</scope>
    <source>
        <strain evidence="7 8">NM82_D38</strain>
    </source>
</reference>
<evidence type="ECO:0000256" key="4">
    <source>
        <dbReference type="ARBA" id="ARBA00023136"/>
    </source>
</evidence>
<dbReference type="OrthoDB" id="9804001at2"/>
<dbReference type="Proteomes" id="UP000472580">
    <property type="component" value="Unassembled WGS sequence"/>
</dbReference>
<evidence type="ECO:0000256" key="5">
    <source>
        <dbReference type="RuleBase" id="RU361157"/>
    </source>
</evidence>
<comment type="similarity">
    <text evidence="5">Belongs to the ABC-2 integral membrane protein family.</text>
</comment>
<dbReference type="PIRSF" id="PIRSF006648">
    <property type="entry name" value="DrrB"/>
    <property type="match status" value="1"/>
</dbReference>
<comment type="subcellular location">
    <subcellularLocation>
        <location evidence="5">Cell inner membrane</location>
        <topology evidence="5">Multi-pass membrane protein</topology>
    </subcellularLocation>
    <subcellularLocation>
        <location evidence="1">Membrane</location>
        <topology evidence="1">Multi-pass membrane protein</topology>
    </subcellularLocation>
</comment>